<sequence length="383" mass="39214">MVTAAPPLARPLSVRHLGPNWYATVMGTAVVATAGAALPAHIAGLRGVLAGVWVLSLVLLLALLAARSAHWARHREQARAHLLDPAAAPFYGCLAMALLAVGGGALAVGRDVIGLRAAVALDAVLFTLGTAVGLAAAVAVPYLMAVRHRVTPGQATPVWLLPLVAPMVSAAVGPQLVPHLPPGQARRTLLLVCFALFGLSLLATLLMLPLVFARLLTGGPLPLALTPTLFLVLGPLGQSTTAVGAFADVAPGVVPEPYSQGFGALAVLYGVPVMGFALLWFCLAGAHVWRARRQGMRFAMTWWSFTFPVGTCITGAGALGRHTGLVAYAGPAVLLYGVLVAAWGVAVAGTVRGLVRGELLAGPGPAPAVPRPARARTTSGAVR</sequence>
<evidence type="ECO:0000256" key="7">
    <source>
        <dbReference type="ARBA" id="ARBA00023136"/>
    </source>
</evidence>
<feature type="transmembrane region" description="Helical" evidence="8">
    <location>
        <begin position="158"/>
        <end position="177"/>
    </location>
</feature>
<dbReference type="InterPro" id="IPR051629">
    <property type="entry name" value="Sulfite_efflux_TDT"/>
</dbReference>
<evidence type="ECO:0000256" key="5">
    <source>
        <dbReference type="ARBA" id="ARBA00022692"/>
    </source>
</evidence>
<evidence type="ECO:0000313" key="9">
    <source>
        <dbReference type="EMBL" id="GAA2561036.1"/>
    </source>
</evidence>
<name>A0ABP6BED9_9ACTN</name>
<protein>
    <submittedName>
        <fullName evidence="9">TDT family transporter</fullName>
    </submittedName>
</protein>
<organism evidence="9 10">
    <name type="scientific">Streptomyces levis</name>
    <dbReference type="NCBI Taxonomy" id="285566"/>
    <lineage>
        <taxon>Bacteria</taxon>
        <taxon>Bacillati</taxon>
        <taxon>Actinomycetota</taxon>
        <taxon>Actinomycetes</taxon>
        <taxon>Kitasatosporales</taxon>
        <taxon>Streptomycetaceae</taxon>
        <taxon>Streptomyces</taxon>
    </lineage>
</organism>
<dbReference type="PANTHER" id="PTHR31686:SF1">
    <property type="entry name" value="SULFITE EFFLUX PUMP SSU1"/>
    <property type="match status" value="1"/>
</dbReference>
<dbReference type="Proteomes" id="UP001501095">
    <property type="component" value="Unassembled WGS sequence"/>
</dbReference>
<keyword evidence="4" id="KW-1003">Cell membrane</keyword>
<feature type="transmembrane region" description="Helical" evidence="8">
    <location>
        <begin position="48"/>
        <end position="66"/>
    </location>
</feature>
<keyword evidence="5 8" id="KW-0812">Transmembrane</keyword>
<feature type="transmembrane region" description="Helical" evidence="8">
    <location>
        <begin position="325"/>
        <end position="346"/>
    </location>
</feature>
<dbReference type="Pfam" id="PF03595">
    <property type="entry name" value="SLAC1"/>
    <property type="match status" value="1"/>
</dbReference>
<dbReference type="RefSeq" id="WP_344544578.1">
    <property type="nucleotide sequence ID" value="NZ_BAAATM010000030.1"/>
</dbReference>
<dbReference type="CDD" id="cd09320">
    <property type="entry name" value="TDT_like_2"/>
    <property type="match status" value="1"/>
</dbReference>
<evidence type="ECO:0000256" key="2">
    <source>
        <dbReference type="ARBA" id="ARBA00008566"/>
    </source>
</evidence>
<feature type="transmembrane region" description="Helical" evidence="8">
    <location>
        <begin position="301"/>
        <end position="319"/>
    </location>
</feature>
<feature type="transmembrane region" description="Helical" evidence="8">
    <location>
        <begin position="123"/>
        <end position="146"/>
    </location>
</feature>
<dbReference type="EMBL" id="BAAATM010000030">
    <property type="protein sequence ID" value="GAA2561036.1"/>
    <property type="molecule type" value="Genomic_DNA"/>
</dbReference>
<keyword evidence="3" id="KW-0813">Transport</keyword>
<proteinExistence type="inferred from homology"/>
<accession>A0ABP6BED9</accession>
<comment type="caution">
    <text evidence="9">The sequence shown here is derived from an EMBL/GenBank/DDBJ whole genome shotgun (WGS) entry which is preliminary data.</text>
</comment>
<keyword evidence="7 8" id="KW-0472">Membrane</keyword>
<feature type="transmembrane region" description="Helical" evidence="8">
    <location>
        <begin position="87"/>
        <end position="108"/>
    </location>
</feature>
<keyword evidence="6 8" id="KW-1133">Transmembrane helix</keyword>
<evidence type="ECO:0000256" key="1">
    <source>
        <dbReference type="ARBA" id="ARBA00004651"/>
    </source>
</evidence>
<dbReference type="PANTHER" id="PTHR31686">
    <property type="match status" value="1"/>
</dbReference>
<evidence type="ECO:0000256" key="4">
    <source>
        <dbReference type="ARBA" id="ARBA00022475"/>
    </source>
</evidence>
<keyword evidence="10" id="KW-1185">Reference proteome</keyword>
<feature type="transmembrane region" description="Helical" evidence="8">
    <location>
        <begin position="189"/>
        <end position="212"/>
    </location>
</feature>
<evidence type="ECO:0000256" key="6">
    <source>
        <dbReference type="ARBA" id="ARBA00022989"/>
    </source>
</evidence>
<evidence type="ECO:0000256" key="8">
    <source>
        <dbReference type="SAM" id="Phobius"/>
    </source>
</evidence>
<gene>
    <name evidence="9" type="ORF">GCM10010423_74460</name>
</gene>
<feature type="transmembrane region" description="Helical" evidence="8">
    <location>
        <begin position="224"/>
        <end position="247"/>
    </location>
</feature>
<dbReference type="InterPro" id="IPR038665">
    <property type="entry name" value="Voltage-dep_anion_channel_sf"/>
</dbReference>
<evidence type="ECO:0000256" key="3">
    <source>
        <dbReference type="ARBA" id="ARBA00022448"/>
    </source>
</evidence>
<reference evidence="10" key="1">
    <citation type="journal article" date="2019" name="Int. J. Syst. Evol. Microbiol.">
        <title>The Global Catalogue of Microorganisms (GCM) 10K type strain sequencing project: providing services to taxonomists for standard genome sequencing and annotation.</title>
        <authorList>
            <consortium name="The Broad Institute Genomics Platform"/>
            <consortium name="The Broad Institute Genome Sequencing Center for Infectious Disease"/>
            <person name="Wu L."/>
            <person name="Ma J."/>
        </authorList>
    </citation>
    <scope>NUCLEOTIDE SEQUENCE [LARGE SCALE GENOMIC DNA]</scope>
    <source>
        <strain evidence="10">JCM 6924</strain>
    </source>
</reference>
<dbReference type="InterPro" id="IPR004695">
    <property type="entry name" value="SLAC1/Mae1/Ssu1/TehA"/>
</dbReference>
<dbReference type="Gene3D" id="1.50.10.150">
    <property type="entry name" value="Voltage-dependent anion channel"/>
    <property type="match status" value="1"/>
</dbReference>
<comment type="similarity">
    <text evidence="2">Belongs to the tellurite-resistance/dicarboxylate transporter (TDT) family.</text>
</comment>
<evidence type="ECO:0000313" key="10">
    <source>
        <dbReference type="Proteomes" id="UP001501095"/>
    </source>
</evidence>
<feature type="transmembrane region" description="Helical" evidence="8">
    <location>
        <begin position="21"/>
        <end position="42"/>
    </location>
</feature>
<feature type="transmembrane region" description="Helical" evidence="8">
    <location>
        <begin position="267"/>
        <end position="289"/>
    </location>
</feature>
<comment type="subcellular location">
    <subcellularLocation>
        <location evidence="1">Cell membrane</location>
        <topology evidence="1">Multi-pass membrane protein</topology>
    </subcellularLocation>
</comment>